<dbReference type="InterPro" id="IPR011990">
    <property type="entry name" value="TPR-like_helical_dom_sf"/>
</dbReference>
<comment type="caution">
    <text evidence="3">The sequence shown here is derived from an EMBL/GenBank/DDBJ whole genome shotgun (WGS) entry which is preliminary data.</text>
</comment>
<dbReference type="OrthoDB" id="4827574at2"/>
<dbReference type="EMBL" id="QXWZ01000027">
    <property type="protein sequence ID" value="NBI79897.1"/>
    <property type="molecule type" value="Genomic_DNA"/>
</dbReference>
<dbReference type="Pfam" id="PF14080">
    <property type="entry name" value="DUF4261"/>
    <property type="match status" value="1"/>
</dbReference>
<gene>
    <name evidence="3" type="ORF">D3Z39_13685</name>
</gene>
<accession>A0A845RJZ6</accession>
<evidence type="ECO:0000313" key="4">
    <source>
        <dbReference type="Proteomes" id="UP000446348"/>
    </source>
</evidence>
<evidence type="ECO:0000313" key="3">
    <source>
        <dbReference type="EMBL" id="NBI79897.1"/>
    </source>
</evidence>
<dbReference type="Proteomes" id="UP000446348">
    <property type="component" value="Unassembled WGS sequence"/>
</dbReference>
<dbReference type="AlphaFoldDB" id="A0A845RJZ6"/>
<dbReference type="Gene3D" id="1.25.40.10">
    <property type="entry name" value="Tetratricopeptide repeat domain"/>
    <property type="match status" value="1"/>
</dbReference>
<organism evidence="3 4">
    <name type="scientific">Anaerotruncus colihominis</name>
    <dbReference type="NCBI Taxonomy" id="169435"/>
    <lineage>
        <taxon>Bacteria</taxon>
        <taxon>Bacillati</taxon>
        <taxon>Bacillota</taxon>
        <taxon>Clostridia</taxon>
        <taxon>Eubacteriales</taxon>
        <taxon>Oscillospiraceae</taxon>
        <taxon>Anaerotruncus</taxon>
    </lineage>
</organism>
<proteinExistence type="predicted"/>
<sequence length="782" mass="86852">MARTHQDDMGGINMTLMEQCQIWNENDEYQAIIDAIEALPDAKRTPELDSELARAYNNLADVDDAPLFKKAISLLKPHEDYFKGDHYWNFRIAYAYYYLDQEGPALHYFKQALDARPGDEDTEQFIDDCRRRLSLPRFEKNFRQRTVDAWNAFVHGEGELRRLMDQKDQAAIAGELIAKCTKLLSPAFADVSFELGYNGKKYELILTPEGNRAKLFQLVYFQRHAPAALSSNWNILVGRQPSHGFDLRSFGLEVSANQVQAWVEKAGDDRPVVSLELYCEKLLPLLREDDGKVWWLLSTLTDQVLGEIPAMALIDSFDVLGGPKDAPGIPLSELPHALEDLGLSLKLDPEQYLENAYTAYRMEPDRDPDADWRMDVFAGATRCPALVNAYLNGESGMMDDFHRDGAVPGFLCYPLDCFADESDRSKLILDFRDALEAAVAETAGADAATFLGGASGHFCGYLDFIAWDLPAVLDAAAAFFKDSPLEWASFHTFRRDVGTIRLLDRGAIGGDSAEDQDGEDLTDQPESDGEGAAGSFVGFVLLSDAQWEKQKLIDDLKADWGIEAVEDDEGGELHDDMLVFSIGDIMAAVSMTPSPVPDGEAEQNAANNYMWPGAVDAAKAHKAQIMVAILGKDAGLIERGRLFVQVMSCCSKQAAATGLYTSGTVFQPRFYQGFAEMMKQDELPIFNWIWFGLYRTENGVCGYTYGMPVFGKDEMEVLDAGDSPEQVRDFLASLVSYVLEYDVVLQDGETIGFSANDKHTITRSEGVSLPGMTLKISYNAAD</sequence>
<dbReference type="SUPFAM" id="SSF48452">
    <property type="entry name" value="TPR-like"/>
    <property type="match status" value="1"/>
</dbReference>
<evidence type="ECO:0000259" key="2">
    <source>
        <dbReference type="Pfam" id="PF14080"/>
    </source>
</evidence>
<name>A0A845RJZ6_9FIRM</name>
<feature type="domain" description="DUF4261" evidence="2">
    <location>
        <begin position="703"/>
        <end position="776"/>
    </location>
</feature>
<feature type="compositionally biased region" description="Acidic residues" evidence="1">
    <location>
        <begin position="512"/>
        <end position="529"/>
    </location>
</feature>
<dbReference type="InterPro" id="IPR025357">
    <property type="entry name" value="DUF4261"/>
</dbReference>
<reference evidence="3 4" key="1">
    <citation type="submission" date="2018-08" db="EMBL/GenBank/DDBJ databases">
        <title>Murine metabolic-syndrome-specific gut microbial biobank.</title>
        <authorList>
            <person name="Liu C."/>
        </authorList>
    </citation>
    <scope>NUCLEOTIDE SEQUENCE [LARGE SCALE GENOMIC DNA]</scope>
    <source>
        <strain evidence="3 4">X69</strain>
    </source>
</reference>
<protein>
    <submittedName>
        <fullName evidence="3">DUF4261 domain-containing protein</fullName>
    </submittedName>
</protein>
<feature type="region of interest" description="Disordered" evidence="1">
    <location>
        <begin position="508"/>
        <end position="530"/>
    </location>
</feature>
<evidence type="ECO:0000256" key="1">
    <source>
        <dbReference type="SAM" id="MobiDB-lite"/>
    </source>
</evidence>